<dbReference type="Proteomes" id="UP000814140">
    <property type="component" value="Unassembled WGS sequence"/>
</dbReference>
<protein>
    <submittedName>
        <fullName evidence="1">Kinase-like protein</fullName>
    </submittedName>
</protein>
<evidence type="ECO:0000313" key="2">
    <source>
        <dbReference type="Proteomes" id="UP000814140"/>
    </source>
</evidence>
<organism evidence="1 2">
    <name type="scientific">Artomyces pyxidatus</name>
    <dbReference type="NCBI Taxonomy" id="48021"/>
    <lineage>
        <taxon>Eukaryota</taxon>
        <taxon>Fungi</taxon>
        <taxon>Dikarya</taxon>
        <taxon>Basidiomycota</taxon>
        <taxon>Agaricomycotina</taxon>
        <taxon>Agaricomycetes</taxon>
        <taxon>Russulales</taxon>
        <taxon>Auriscalpiaceae</taxon>
        <taxon>Artomyces</taxon>
    </lineage>
</organism>
<sequence>MHSRRVKKAVDVLDTVVALTLQVLKASPEPISSTVGSILSQIYDSVSATKQNRNQLQFLVLRTCTVLQTLGTAQNYADADLQKHVTDLVRVLEAIRDFAIAQRKKPFLALVFTPDDLRLEIDAHERNLLAAASAFQTAALLHANRKLDDIGDQGRAHHQDLVDRLDTMKTAAANPEVLDELLGTLHADVHKTMTAMQAVLDRERSGRGMLSEEARAFLEAGLRRLKEETGKSVDTHWWTVTGYEVEKGFKIGSSLAAGRWHGVAVAVQPITGSEALLSAVKLWDRIHHPNILSFLGASTTDDPPFVIWPYMPHGTVTHFLEDHRDTDLLTIAFETLRALEYLHARKPPVVHGNLRPSLILVNEARHAVLAGVGLSSMDTEFNAAHALSDNLRNLRWRAPEAMMNQQSSLTTAADVYSWALIVAALFGSKVPEDASKLALGTRPSRPNLARVPALAPQGIQDAFWQLLQRCWSPNPAERPSAAEAAAAIIRAVPWMDPTKLLFDFPRTDGQLVDQMRLSSTSLNEYIMVNQSSSQEPYVLTKPVEGGDEHPVRRVSFLLRCHDQGFHDDETDYRGRYAWVEAALFRRDEAAPYEVDLEKEVPDYHRGHMIGATRTEIIRCKFADSAQQIYAITWDENHPVVRLMKKGDRLGVIPRALFPGWQTHLYGVEVHVICEH</sequence>
<evidence type="ECO:0000313" key="1">
    <source>
        <dbReference type="EMBL" id="KAI0059212.1"/>
    </source>
</evidence>
<keyword evidence="2" id="KW-1185">Reference proteome</keyword>
<dbReference type="EMBL" id="MU277228">
    <property type="protein sequence ID" value="KAI0059212.1"/>
    <property type="molecule type" value="Genomic_DNA"/>
</dbReference>
<proteinExistence type="predicted"/>
<name>A0ACB8SSN6_9AGAM</name>
<reference evidence="1" key="1">
    <citation type="submission" date="2021-03" db="EMBL/GenBank/DDBJ databases">
        <authorList>
            <consortium name="DOE Joint Genome Institute"/>
            <person name="Ahrendt S."/>
            <person name="Looney B.P."/>
            <person name="Miyauchi S."/>
            <person name="Morin E."/>
            <person name="Drula E."/>
            <person name="Courty P.E."/>
            <person name="Chicoki N."/>
            <person name="Fauchery L."/>
            <person name="Kohler A."/>
            <person name="Kuo A."/>
            <person name="Labutti K."/>
            <person name="Pangilinan J."/>
            <person name="Lipzen A."/>
            <person name="Riley R."/>
            <person name="Andreopoulos W."/>
            <person name="He G."/>
            <person name="Johnson J."/>
            <person name="Barry K.W."/>
            <person name="Grigoriev I.V."/>
            <person name="Nagy L."/>
            <person name="Hibbett D."/>
            <person name="Henrissat B."/>
            <person name="Matheny P.B."/>
            <person name="Labbe J."/>
            <person name="Martin F."/>
        </authorList>
    </citation>
    <scope>NUCLEOTIDE SEQUENCE</scope>
    <source>
        <strain evidence="1">HHB10654</strain>
    </source>
</reference>
<accession>A0ACB8SSN6</accession>
<gene>
    <name evidence="1" type="ORF">BV25DRAFT_1155739</name>
</gene>
<reference evidence="1" key="2">
    <citation type="journal article" date="2022" name="New Phytol.">
        <title>Evolutionary transition to the ectomycorrhizal habit in the genomes of a hyperdiverse lineage of mushroom-forming fungi.</title>
        <authorList>
            <person name="Looney B."/>
            <person name="Miyauchi S."/>
            <person name="Morin E."/>
            <person name="Drula E."/>
            <person name="Courty P.E."/>
            <person name="Kohler A."/>
            <person name="Kuo A."/>
            <person name="LaButti K."/>
            <person name="Pangilinan J."/>
            <person name="Lipzen A."/>
            <person name="Riley R."/>
            <person name="Andreopoulos W."/>
            <person name="He G."/>
            <person name="Johnson J."/>
            <person name="Nolan M."/>
            <person name="Tritt A."/>
            <person name="Barry K.W."/>
            <person name="Grigoriev I.V."/>
            <person name="Nagy L.G."/>
            <person name="Hibbett D."/>
            <person name="Henrissat B."/>
            <person name="Matheny P.B."/>
            <person name="Labbe J."/>
            <person name="Martin F.M."/>
        </authorList>
    </citation>
    <scope>NUCLEOTIDE SEQUENCE</scope>
    <source>
        <strain evidence="1">HHB10654</strain>
    </source>
</reference>
<comment type="caution">
    <text evidence="1">The sequence shown here is derived from an EMBL/GenBank/DDBJ whole genome shotgun (WGS) entry which is preliminary data.</text>
</comment>